<gene>
    <name evidence="2" type="ORF">LB359_18150</name>
</gene>
<comment type="caution">
    <text evidence="2">The sequence shown here is derived from an EMBL/GenBank/DDBJ whole genome shotgun (WGS) entry which is preliminary data.</text>
</comment>
<accession>A0AAW4YDP5</accession>
<evidence type="ECO:0000256" key="1">
    <source>
        <dbReference type="SAM" id="Phobius"/>
    </source>
</evidence>
<dbReference type="AlphaFoldDB" id="A0AAW4YDP5"/>
<evidence type="ECO:0000313" key="3">
    <source>
        <dbReference type="Proteomes" id="UP001200271"/>
    </source>
</evidence>
<feature type="non-terminal residue" evidence="2">
    <location>
        <position position="1"/>
    </location>
</feature>
<protein>
    <submittedName>
        <fullName evidence="2">Uncharacterized protein</fullName>
    </submittedName>
</protein>
<organism evidence="2 3">
    <name type="scientific">Staphylococcus aureus</name>
    <dbReference type="NCBI Taxonomy" id="1280"/>
    <lineage>
        <taxon>Bacteria</taxon>
        <taxon>Bacillati</taxon>
        <taxon>Bacillota</taxon>
        <taxon>Bacilli</taxon>
        <taxon>Bacillales</taxon>
        <taxon>Staphylococcaceae</taxon>
        <taxon>Staphylococcus</taxon>
    </lineage>
</organism>
<keyword evidence="1" id="KW-0472">Membrane</keyword>
<proteinExistence type="predicted"/>
<feature type="transmembrane region" description="Helical" evidence="1">
    <location>
        <begin position="98"/>
        <end position="116"/>
    </location>
</feature>
<keyword evidence="1" id="KW-1133">Transmembrane helix</keyword>
<reference evidence="2" key="2">
    <citation type="submission" date="2023-08" db="EMBL/GenBank/DDBJ databases">
        <authorList>
            <person name="Zhao H."/>
            <person name="Wang X."/>
        </authorList>
    </citation>
    <scope>NUCLEOTIDE SEQUENCE</scope>
    <source>
        <strain evidence="2">NC-4</strain>
    </source>
</reference>
<name>A0AAW4YDP5_STAAU</name>
<feature type="transmembrane region" description="Helical" evidence="1">
    <location>
        <begin position="136"/>
        <end position="159"/>
    </location>
</feature>
<dbReference type="NCBIfam" id="NF047417">
    <property type="entry name" value="teichoic_AuxA"/>
    <property type="match status" value="1"/>
</dbReference>
<reference evidence="2" key="1">
    <citation type="journal article" date="2021" name="Front Med (Lausanne)">
        <title>The Prevalence and Determinants of Fusidic Acid Resistance Among Methicillin-Resistant Staphylococcus aureus Clinical Isolates in China.</title>
        <authorList>
            <person name="Zhao H."/>
            <person name="Wang X."/>
            <person name="Wang B."/>
            <person name="Xu Y."/>
            <person name="Rao L."/>
            <person name="Wan B."/>
            <person name="Guo Y."/>
            <person name="Wu X."/>
            <person name="Yu J."/>
            <person name="Chen L."/>
            <person name="Li M."/>
            <person name="Yu F."/>
        </authorList>
    </citation>
    <scope>NUCLEOTIDE SEQUENCE</scope>
    <source>
        <strain evidence="2">NC-4</strain>
    </source>
</reference>
<dbReference type="Proteomes" id="UP001200271">
    <property type="component" value="Unassembled WGS sequence"/>
</dbReference>
<feature type="non-terminal residue" evidence="2">
    <location>
        <position position="168"/>
    </location>
</feature>
<evidence type="ECO:0000313" key="2">
    <source>
        <dbReference type="EMBL" id="MCE3364150.1"/>
    </source>
</evidence>
<sequence length="168" mass="20100">WNFLFLRRALPLTKQELGEEEPELSRTSKGNVTNQTKIHLKQLQDKTTEYARKTRRSVDLDKIRAKRDKFKKKVNDIIDIQEDDIPDWMRKPKWVKPMYVELFCGVVIFLFTFLEFNNRNALFVSGDWKLSQTQYVIEWVTLLILLFIIIAYIATTLTFHLKGKFYYS</sequence>
<keyword evidence="1" id="KW-0812">Transmembrane</keyword>
<dbReference type="EMBL" id="JAIUEN010000581">
    <property type="protein sequence ID" value="MCE3364150.1"/>
    <property type="molecule type" value="Genomic_DNA"/>
</dbReference>